<comment type="caution">
    <text evidence="1">The sequence shown here is derived from an EMBL/GenBank/DDBJ whole genome shotgun (WGS) entry which is preliminary data.</text>
</comment>
<dbReference type="Proteomes" id="UP000578000">
    <property type="component" value="Unassembled WGS sequence"/>
</dbReference>
<evidence type="ECO:0000313" key="2">
    <source>
        <dbReference type="Proteomes" id="UP000578000"/>
    </source>
</evidence>
<evidence type="ECO:0000313" key="1">
    <source>
        <dbReference type="EMBL" id="MBB6458806.1"/>
    </source>
</evidence>
<protein>
    <submittedName>
        <fullName evidence="1">Uncharacterized protein</fullName>
    </submittedName>
</protein>
<gene>
    <name evidence="1" type="ORF">HNR55_003426</name>
</gene>
<organism evidence="1 2">
    <name type="scientific">Acetobacter lovaniensis</name>
    <dbReference type="NCBI Taxonomy" id="104100"/>
    <lineage>
        <taxon>Bacteria</taxon>
        <taxon>Pseudomonadati</taxon>
        <taxon>Pseudomonadota</taxon>
        <taxon>Alphaproteobacteria</taxon>
        <taxon>Acetobacterales</taxon>
        <taxon>Acetobacteraceae</taxon>
        <taxon>Acetobacter</taxon>
    </lineage>
</organism>
<dbReference type="EMBL" id="JACHIE010000039">
    <property type="protein sequence ID" value="MBB6458806.1"/>
    <property type="molecule type" value="Genomic_DNA"/>
</dbReference>
<proteinExistence type="predicted"/>
<dbReference type="AlphaFoldDB" id="A0A841QK73"/>
<keyword evidence="2" id="KW-1185">Reference proteome</keyword>
<reference evidence="1 2" key="1">
    <citation type="submission" date="2020-08" db="EMBL/GenBank/DDBJ databases">
        <title>Genomic Encyclopedia of Type Strains, Phase IV (KMG-IV): sequencing the most valuable type-strain genomes for metagenomic binning, comparative biology and taxonomic classification.</title>
        <authorList>
            <person name="Goeker M."/>
        </authorList>
    </citation>
    <scope>NUCLEOTIDE SEQUENCE [LARGE SCALE GENOMIC DNA]</scope>
    <source>
        <strain evidence="1 2">DSM 4491</strain>
    </source>
</reference>
<name>A0A841QK73_9PROT</name>
<accession>A0A841QK73</accession>
<sequence>MSIGISSERSAVYVHTRTRIGRSHYDFTMQNKTVREFRRRFGGSAVRDGGNGDGYDPGPPVPPAASGCYLAIQRFDWNLTRVNMYLHQGFSVLEHNGLQPMEKIWPQIRELNPEVFTSNIIPVYLVSALEDYFKSTYIALLTYSCRKASIFKGTSLIFWPL</sequence>